<proteinExistence type="predicted"/>
<dbReference type="AlphaFoldDB" id="A0A1E5FYN3"/>
<evidence type="ECO:0008006" key="4">
    <source>
        <dbReference type="Google" id="ProtNLM"/>
    </source>
</evidence>
<keyword evidence="1" id="KW-0472">Membrane</keyword>
<keyword evidence="1" id="KW-0812">Transmembrane</keyword>
<dbReference type="Gene3D" id="1.25.40.10">
    <property type="entry name" value="Tetratricopeptide repeat domain"/>
    <property type="match status" value="3"/>
</dbReference>
<evidence type="ECO:0000256" key="1">
    <source>
        <dbReference type="SAM" id="Phobius"/>
    </source>
</evidence>
<dbReference type="InterPro" id="IPR013784">
    <property type="entry name" value="Carb-bd-like_fold"/>
</dbReference>
<reference evidence="2 3" key="1">
    <citation type="submission" date="2016-09" db="EMBL/GenBank/DDBJ databases">
        <title>Draft genome sequence for the type strain of Desulfuribacillus alkaliarsenatis AHT28, an obligately anaerobic, sulfidogenic bacterium isolated from Russian soda lake sediments.</title>
        <authorList>
            <person name="Abin C.A."/>
            <person name="Hollibaugh J.T."/>
        </authorList>
    </citation>
    <scope>NUCLEOTIDE SEQUENCE [LARGE SCALE GENOMIC DNA]</scope>
    <source>
        <strain evidence="2 3">AHT28</strain>
    </source>
</reference>
<protein>
    <recommendedName>
        <fullName evidence="4">Tetratricopeptide repeat protein</fullName>
    </recommendedName>
</protein>
<dbReference type="Pfam" id="PF13174">
    <property type="entry name" value="TPR_6"/>
    <property type="match status" value="1"/>
</dbReference>
<dbReference type="SMART" id="SM00028">
    <property type="entry name" value="TPR"/>
    <property type="match status" value="3"/>
</dbReference>
<dbReference type="GO" id="GO:0030246">
    <property type="term" value="F:carbohydrate binding"/>
    <property type="evidence" value="ECO:0007669"/>
    <property type="project" value="InterPro"/>
</dbReference>
<dbReference type="SUPFAM" id="SSF48452">
    <property type="entry name" value="TPR-like"/>
    <property type="match status" value="2"/>
</dbReference>
<sequence>MKQYIRFKVKHVITTIGALLAIIMLGYIFLPSALMAIGDNYRAKGETETAKVYYDRISQYFPRSGKTAEALEKAADITMNNNLLMITPKSVGGFHSRMNRVVSEEAKTYYLELAERFPNTFQGQRAITTLTTMDALESISRNRIDDALNTIKHYFETHRWPDTYIAIDIAYTLRNNSYYTEAIDLLKYVLDRDNKAKIPDLHVLLGDLYAVSGDIELAKVHYEHAIAVHTEIYELDRNRQEHEAIRLESRFYEEITDSIQNKIARLDNLDSLGVGIVTGSINLHGKPLSDIQIMLQPYNDPHSFPVGSPDALWTVSDNNGEFTFNNVTPGEYGLGFVVDLDVVGDVILKGGAFPQSMLTVETEGTYHWDFSLVDTLTVNYPIDSAVIEDDTINFSWEPLADAAYYTLRFGIYFDNGTSFGQGPLEKHYANQATVTMDDLISFQTGYSFDKQGPTPESLFGYAMPGGKYFWGVDAHAEDGTILTSSRGYVASQNTDFTISNRELLEADKLLLNREYGKAIVAYEKLLEESPNYSHALRMLAKIYSFETSAYTESFNFTDFDKAIEYYERLYKITGHTGYLDSIISIYYYSLDDFSNAYDTLKRLAAIASLNDWQHMQIASIEGHFGNYEHGLGQLLKAESKYYKTEAALRILTGITNVADKDHRWNTAMLDYRNNYQPEAIEGLLQDIAGTPALEAIDFLSRQDLTPNEAFIKLSMQMVEPALRKEQNDILSAFEAQYSAIDSKLVQIANRLYKH</sequence>
<dbReference type="Proteomes" id="UP000094296">
    <property type="component" value="Unassembled WGS sequence"/>
</dbReference>
<evidence type="ECO:0000313" key="3">
    <source>
        <dbReference type="Proteomes" id="UP000094296"/>
    </source>
</evidence>
<feature type="transmembrane region" description="Helical" evidence="1">
    <location>
        <begin position="12"/>
        <end position="30"/>
    </location>
</feature>
<comment type="caution">
    <text evidence="2">The sequence shown here is derived from an EMBL/GenBank/DDBJ whole genome shotgun (WGS) entry which is preliminary data.</text>
</comment>
<dbReference type="InterPro" id="IPR019734">
    <property type="entry name" value="TPR_rpt"/>
</dbReference>
<dbReference type="EMBL" id="MIJE01000035">
    <property type="protein sequence ID" value="OEF95682.1"/>
    <property type="molecule type" value="Genomic_DNA"/>
</dbReference>
<gene>
    <name evidence="2" type="ORF">BHF68_11285</name>
</gene>
<dbReference type="SUPFAM" id="SSF49452">
    <property type="entry name" value="Starch-binding domain-like"/>
    <property type="match status" value="1"/>
</dbReference>
<organism evidence="2 3">
    <name type="scientific">Desulfuribacillus alkaliarsenatis</name>
    <dbReference type="NCBI Taxonomy" id="766136"/>
    <lineage>
        <taxon>Bacteria</taxon>
        <taxon>Bacillati</taxon>
        <taxon>Bacillota</taxon>
        <taxon>Desulfuribacillia</taxon>
        <taxon>Desulfuribacillales</taxon>
        <taxon>Desulfuribacillaceae</taxon>
        <taxon>Desulfuribacillus</taxon>
    </lineage>
</organism>
<accession>A0A1E5FYN3</accession>
<name>A0A1E5FYN3_9FIRM</name>
<dbReference type="InterPro" id="IPR013783">
    <property type="entry name" value="Ig-like_fold"/>
</dbReference>
<dbReference type="Gene3D" id="2.60.40.10">
    <property type="entry name" value="Immunoglobulins"/>
    <property type="match status" value="1"/>
</dbReference>
<evidence type="ECO:0000313" key="2">
    <source>
        <dbReference type="EMBL" id="OEF95682.1"/>
    </source>
</evidence>
<dbReference type="InterPro" id="IPR011990">
    <property type="entry name" value="TPR-like_helical_dom_sf"/>
</dbReference>
<dbReference type="STRING" id="766136.BHF68_11285"/>
<keyword evidence="3" id="KW-1185">Reference proteome</keyword>
<dbReference type="RefSeq" id="WP_069644248.1">
    <property type="nucleotide sequence ID" value="NZ_MIJE01000035.1"/>
</dbReference>
<dbReference type="OrthoDB" id="1947780at2"/>
<keyword evidence="1" id="KW-1133">Transmembrane helix</keyword>